<evidence type="ECO:0000256" key="1">
    <source>
        <dbReference type="SAM" id="MobiDB-lite"/>
    </source>
</evidence>
<evidence type="ECO:0000313" key="2">
    <source>
        <dbReference type="EMBL" id="NYS69350.1"/>
    </source>
</evidence>
<dbReference type="AlphaFoldDB" id="A0A853ELE5"/>
<dbReference type="RefSeq" id="WP_179900634.1">
    <property type="nucleotide sequence ID" value="NZ_JACBXV010000090.1"/>
</dbReference>
<dbReference type="Pfam" id="PF10722">
    <property type="entry name" value="YbjN"/>
    <property type="match status" value="1"/>
</dbReference>
<accession>A0A853ELE5</accession>
<protein>
    <recommendedName>
        <fullName evidence="4">YbjN domain-containing protein</fullName>
    </recommendedName>
</protein>
<dbReference type="InterPro" id="IPR019660">
    <property type="entry name" value="Put_sensory_transdc_reg_YbjN"/>
</dbReference>
<sequence length="182" mass="19231">MAWWNKPAGSLTPSVSVDRVAAWFTSHSYTYELDRDEGAVYSGFDGVSYMFKVAGDPLFVIHGRYLTTLPTDEQTVERVRAVARRVADSRIMPAVYLVIDEHGLGLHAEATSSTGAGLNDEQFAGVMDFLIGGVDGAITEILAELDLPSPAQALDAPAPPPEPGQAEGAGAQDPEDPAAGDA</sequence>
<feature type="compositionally biased region" description="Acidic residues" evidence="1">
    <location>
        <begin position="173"/>
        <end position="182"/>
    </location>
</feature>
<comment type="caution">
    <text evidence="2">The sequence shown here is derived from an EMBL/GenBank/DDBJ whole genome shotgun (WGS) entry which is preliminary data.</text>
</comment>
<organism evidence="2 3">
    <name type="scientific">Actinomyces bowdenii</name>
    <dbReference type="NCBI Taxonomy" id="131109"/>
    <lineage>
        <taxon>Bacteria</taxon>
        <taxon>Bacillati</taxon>
        <taxon>Actinomycetota</taxon>
        <taxon>Actinomycetes</taxon>
        <taxon>Actinomycetales</taxon>
        <taxon>Actinomycetaceae</taxon>
        <taxon>Actinomyces</taxon>
    </lineage>
</organism>
<evidence type="ECO:0008006" key="4">
    <source>
        <dbReference type="Google" id="ProtNLM"/>
    </source>
</evidence>
<gene>
    <name evidence="2" type="ORF">HZZ05_07435</name>
</gene>
<name>A0A853ELE5_9ACTO</name>
<dbReference type="EMBL" id="JACBXV010000090">
    <property type="protein sequence ID" value="NYS69350.1"/>
    <property type="molecule type" value="Genomic_DNA"/>
</dbReference>
<dbReference type="Proteomes" id="UP000572528">
    <property type="component" value="Unassembled WGS sequence"/>
</dbReference>
<evidence type="ECO:0000313" key="3">
    <source>
        <dbReference type="Proteomes" id="UP000572528"/>
    </source>
</evidence>
<reference evidence="2 3" key="1">
    <citation type="submission" date="2020-07" db="EMBL/GenBank/DDBJ databases">
        <title>MOT database genomes.</title>
        <authorList>
            <person name="Joseph S."/>
            <person name="Aduse-Opoku J."/>
            <person name="Hashim A."/>
            <person name="Wade W."/>
            <person name="Curtis M."/>
        </authorList>
    </citation>
    <scope>NUCLEOTIDE SEQUENCE [LARGE SCALE GENOMIC DNA]</scope>
    <source>
        <strain evidence="2 3">WMus004</strain>
    </source>
</reference>
<feature type="region of interest" description="Disordered" evidence="1">
    <location>
        <begin position="149"/>
        <end position="182"/>
    </location>
</feature>
<proteinExistence type="predicted"/>